<dbReference type="Pfam" id="PF12158">
    <property type="entry name" value="DUF3592"/>
    <property type="match status" value="1"/>
</dbReference>
<sequence>MWYTVTLVAGILLLISSLFALRESLEFLRNSERAVATVIDLEHIKGSDGDITFKPVFKFITNSDQEMIYRHHSSSKPAAWQFGEQATIAYNAAKPSEARLMTYFGVFNWAIILMSVAMPMIVIGGGYHLSQAVLKV</sequence>
<gene>
    <name evidence="3" type="ORF">LZZ85_04255</name>
</gene>
<dbReference type="InterPro" id="IPR021994">
    <property type="entry name" value="DUF3592"/>
</dbReference>
<evidence type="ECO:0000259" key="2">
    <source>
        <dbReference type="Pfam" id="PF12158"/>
    </source>
</evidence>
<evidence type="ECO:0000313" key="3">
    <source>
        <dbReference type="EMBL" id="MCG2613476.1"/>
    </source>
</evidence>
<name>A0ABS9KMC2_9BACT</name>
<keyword evidence="1" id="KW-0472">Membrane</keyword>
<keyword evidence="1" id="KW-0812">Transmembrane</keyword>
<keyword evidence="4" id="KW-1185">Reference proteome</keyword>
<keyword evidence="1" id="KW-1133">Transmembrane helix</keyword>
<comment type="caution">
    <text evidence="3">The sequence shown here is derived from an EMBL/GenBank/DDBJ whole genome shotgun (WGS) entry which is preliminary data.</text>
</comment>
<dbReference type="RefSeq" id="WP_237868704.1">
    <property type="nucleotide sequence ID" value="NZ_JAKLTR010000002.1"/>
</dbReference>
<proteinExistence type="predicted"/>
<dbReference type="Proteomes" id="UP001165367">
    <property type="component" value="Unassembled WGS sequence"/>
</dbReference>
<dbReference type="EMBL" id="JAKLTR010000002">
    <property type="protein sequence ID" value="MCG2613476.1"/>
    <property type="molecule type" value="Genomic_DNA"/>
</dbReference>
<evidence type="ECO:0000313" key="4">
    <source>
        <dbReference type="Proteomes" id="UP001165367"/>
    </source>
</evidence>
<reference evidence="3" key="1">
    <citation type="submission" date="2022-01" db="EMBL/GenBank/DDBJ databases">
        <authorList>
            <person name="Jo J.-H."/>
            <person name="Im W.-T."/>
        </authorList>
    </citation>
    <scope>NUCLEOTIDE SEQUENCE</scope>
    <source>
        <strain evidence="3">NA20</strain>
    </source>
</reference>
<feature type="transmembrane region" description="Helical" evidence="1">
    <location>
        <begin position="106"/>
        <end position="129"/>
    </location>
</feature>
<protein>
    <submittedName>
        <fullName evidence="3">DUF3592 domain-containing protein</fullName>
    </submittedName>
</protein>
<accession>A0ABS9KMC2</accession>
<feature type="domain" description="DUF3592" evidence="2">
    <location>
        <begin position="36"/>
        <end position="102"/>
    </location>
</feature>
<evidence type="ECO:0000256" key="1">
    <source>
        <dbReference type="SAM" id="Phobius"/>
    </source>
</evidence>
<organism evidence="3 4">
    <name type="scientific">Terrimonas ginsenosidimutans</name>
    <dbReference type="NCBI Taxonomy" id="2908004"/>
    <lineage>
        <taxon>Bacteria</taxon>
        <taxon>Pseudomonadati</taxon>
        <taxon>Bacteroidota</taxon>
        <taxon>Chitinophagia</taxon>
        <taxon>Chitinophagales</taxon>
        <taxon>Chitinophagaceae</taxon>
        <taxon>Terrimonas</taxon>
    </lineage>
</organism>